<dbReference type="KEGG" id="aup:AsAng_0012530"/>
<dbReference type="AlphaFoldDB" id="A0A915YCH4"/>
<gene>
    <name evidence="2" type="ORF">AsAng_0012530</name>
</gene>
<feature type="transmembrane region" description="Helical" evidence="1">
    <location>
        <begin position="23"/>
        <end position="46"/>
    </location>
</feature>
<reference evidence="2" key="1">
    <citation type="submission" date="2022-09" db="EMBL/GenBank/DDBJ databases">
        <title>Aureispira anguillicida sp. nov., isolated from Leptocephalus of Japanese eel Anguilla japonica.</title>
        <authorList>
            <person name="Yuasa K."/>
            <person name="Mekata T."/>
            <person name="Ikunari K."/>
        </authorList>
    </citation>
    <scope>NUCLEOTIDE SEQUENCE</scope>
    <source>
        <strain evidence="2">EL160426</strain>
    </source>
</reference>
<keyword evidence="1" id="KW-0472">Membrane</keyword>
<accession>A0A915YCH4</accession>
<feature type="transmembrane region" description="Helical" evidence="1">
    <location>
        <begin position="99"/>
        <end position="117"/>
    </location>
</feature>
<feature type="transmembrane region" description="Helical" evidence="1">
    <location>
        <begin position="137"/>
        <end position="160"/>
    </location>
</feature>
<sequence length="179" mass="20885">MPDILDNLKKEASPKLRKLKRKIFLRLLFYRFIGLLALILLCGLLFKLSVYCLPHIKMESISRFIWASLLEIFYGMFIVISMNIFLYGESPSVPKKLNFFYGVCLLTPPLCPLSIWGEPWLFDFLAPIARVYNIYPDKIVCISLVSILEITTNLFLIYWLNSNEFITCKKRKSNEMLGL</sequence>
<keyword evidence="1" id="KW-1133">Transmembrane helix</keyword>
<protein>
    <submittedName>
        <fullName evidence="2">Uncharacterized protein</fullName>
    </submittedName>
</protein>
<proteinExistence type="predicted"/>
<dbReference type="EMBL" id="AP026867">
    <property type="protein sequence ID" value="BDS10545.1"/>
    <property type="molecule type" value="Genomic_DNA"/>
</dbReference>
<organism evidence="2 3">
    <name type="scientific">Aureispira anguillae</name>
    <dbReference type="NCBI Taxonomy" id="2864201"/>
    <lineage>
        <taxon>Bacteria</taxon>
        <taxon>Pseudomonadati</taxon>
        <taxon>Bacteroidota</taxon>
        <taxon>Saprospiria</taxon>
        <taxon>Saprospirales</taxon>
        <taxon>Saprospiraceae</taxon>
        <taxon>Aureispira</taxon>
    </lineage>
</organism>
<feature type="transmembrane region" description="Helical" evidence="1">
    <location>
        <begin position="66"/>
        <end position="87"/>
    </location>
</feature>
<evidence type="ECO:0000313" key="3">
    <source>
        <dbReference type="Proteomes" id="UP001060919"/>
    </source>
</evidence>
<dbReference type="Proteomes" id="UP001060919">
    <property type="component" value="Chromosome"/>
</dbReference>
<keyword evidence="3" id="KW-1185">Reference proteome</keyword>
<evidence type="ECO:0000256" key="1">
    <source>
        <dbReference type="SAM" id="Phobius"/>
    </source>
</evidence>
<dbReference type="RefSeq" id="WP_264791844.1">
    <property type="nucleotide sequence ID" value="NZ_AP026867.1"/>
</dbReference>
<keyword evidence="1" id="KW-0812">Transmembrane</keyword>
<name>A0A915YCH4_9BACT</name>
<evidence type="ECO:0000313" key="2">
    <source>
        <dbReference type="EMBL" id="BDS10545.1"/>
    </source>
</evidence>